<reference evidence="1" key="1">
    <citation type="submission" date="2016-01" db="EMBL/GenBank/DDBJ databases">
        <authorList>
            <person name="Mcilroy J.S."/>
            <person name="Karst M S."/>
            <person name="Albertsen M."/>
        </authorList>
    </citation>
    <scope>NUCLEOTIDE SEQUENCE</scope>
    <source>
        <strain evidence="1">Cfx-K</strain>
    </source>
</reference>
<dbReference type="AlphaFoldDB" id="A0A160T8M5"/>
<organism evidence="1 2">
    <name type="scientific">Candidatus Promineifilum breve</name>
    <dbReference type="NCBI Taxonomy" id="1806508"/>
    <lineage>
        <taxon>Bacteria</taxon>
        <taxon>Bacillati</taxon>
        <taxon>Chloroflexota</taxon>
        <taxon>Ardenticatenia</taxon>
        <taxon>Candidatus Promineifilales</taxon>
        <taxon>Candidatus Promineifilaceae</taxon>
        <taxon>Candidatus Promineifilum</taxon>
    </lineage>
</organism>
<evidence type="ECO:0000313" key="1">
    <source>
        <dbReference type="EMBL" id="CUS05300.2"/>
    </source>
</evidence>
<keyword evidence="2" id="KW-1185">Reference proteome</keyword>
<protein>
    <submittedName>
        <fullName evidence="1">Uncharacterized protein</fullName>
    </submittedName>
</protein>
<sequence length="60" mass="6857">MKRIFVISLRQHYLDQVKRFAPPEGASQPGFTVHPQDTYLTVEQSHYSGPGTTRQLEAIK</sequence>
<evidence type="ECO:0000313" key="2">
    <source>
        <dbReference type="Proteomes" id="UP000215027"/>
    </source>
</evidence>
<gene>
    <name evidence="1" type="ORF">CFX0092_A3422</name>
</gene>
<dbReference type="KEGG" id="pbf:CFX0092_A3422"/>
<dbReference type="EMBL" id="LN890655">
    <property type="protein sequence ID" value="CUS05300.2"/>
    <property type="molecule type" value="Genomic_DNA"/>
</dbReference>
<proteinExistence type="predicted"/>
<name>A0A160T8M5_9CHLR</name>
<accession>A0A160T8M5</accession>
<dbReference type="Proteomes" id="UP000215027">
    <property type="component" value="Chromosome I"/>
</dbReference>